<name>Q8KED8_CHLTE</name>
<proteinExistence type="predicted"/>
<reference evidence="1 2" key="1">
    <citation type="journal article" date="2002" name="Proc. Natl. Acad. Sci. U.S.A.">
        <title>The complete genome sequence of Chlorobium tepidum TLS, a photosynthetic, anaerobic, green-sulfur bacterium.</title>
        <authorList>
            <person name="Eisen J.A."/>
            <person name="Nelson K.E."/>
            <person name="Paulsen I.T."/>
            <person name="Heidelberg J.F."/>
            <person name="Wu M."/>
            <person name="Dodson R.J."/>
            <person name="Deboy R."/>
            <person name="Gwinn M.L."/>
            <person name="Nelson W.C."/>
            <person name="Haft D.H."/>
            <person name="Hickey E.K."/>
            <person name="Peterson J.D."/>
            <person name="Durkin A.S."/>
            <person name="Kolonay J.L."/>
            <person name="Yang F."/>
            <person name="Holt I."/>
            <person name="Umayam L.A."/>
            <person name="Mason T."/>
            <person name="Brenner M."/>
            <person name="Shea T.P."/>
            <person name="Parksey D."/>
            <person name="Nierman W.C."/>
            <person name="Feldblyum T.V."/>
            <person name="Hansen C.L."/>
            <person name="Craven M.B."/>
            <person name="Radune D."/>
            <person name="Vamathevan J."/>
            <person name="Khouri H."/>
            <person name="White O."/>
            <person name="Gruber T.M."/>
            <person name="Ketchum K.A."/>
            <person name="Venter J.C."/>
            <person name="Tettelin H."/>
            <person name="Bryant D.A."/>
            <person name="Fraser C.M."/>
        </authorList>
    </citation>
    <scope>NUCLEOTIDE SEQUENCE [LARGE SCALE GENOMIC DNA]</scope>
    <source>
        <strain evidence="2">ATCC 49652 / DSM 12025 / NBRC 103806 / TLS</strain>
    </source>
</reference>
<evidence type="ECO:0000313" key="1">
    <source>
        <dbReference type="EMBL" id="AAM71988.1"/>
    </source>
</evidence>
<dbReference type="HOGENOM" id="CLU_1821944_0_0_10"/>
<dbReference type="EnsemblBacteria" id="AAM71988">
    <property type="protein sequence ID" value="AAM71988"/>
    <property type="gene ID" value="CT0751"/>
</dbReference>
<keyword evidence="2" id="KW-1185">Reference proteome</keyword>
<dbReference type="AlphaFoldDB" id="Q8KED8"/>
<sequence length="141" mass="15735">MKAKNTMPFENAFSYTPNKWSIVFNGTFIIHTRSIGISGITKTQKSRASDIPNCPFPQNTDYVKGQSNLLPAARTISKNIYSCIGTCLFKPVKGLQYIKNRQPQGGVTINLAARKGTADRKKLTLRDFCLMCSNNQEFVHA</sequence>
<dbReference type="KEGG" id="cte:CT0751"/>
<accession>Q8KED8</accession>
<dbReference type="EMBL" id="AE006470">
    <property type="protein sequence ID" value="AAM71988.1"/>
    <property type="molecule type" value="Genomic_DNA"/>
</dbReference>
<protein>
    <submittedName>
        <fullName evidence="1">Uncharacterized protein</fullName>
    </submittedName>
</protein>
<gene>
    <name evidence="1" type="ordered locus">CT0751</name>
</gene>
<dbReference type="Proteomes" id="UP000001007">
    <property type="component" value="Chromosome"/>
</dbReference>
<organism evidence="1 2">
    <name type="scientific">Chlorobaculum tepidum (strain ATCC 49652 / DSM 12025 / NBRC 103806 / TLS)</name>
    <name type="common">Chlorobium tepidum</name>
    <dbReference type="NCBI Taxonomy" id="194439"/>
    <lineage>
        <taxon>Bacteria</taxon>
        <taxon>Pseudomonadati</taxon>
        <taxon>Chlorobiota</taxon>
        <taxon>Chlorobiia</taxon>
        <taxon>Chlorobiales</taxon>
        <taxon>Chlorobiaceae</taxon>
        <taxon>Chlorobaculum</taxon>
    </lineage>
</organism>
<evidence type="ECO:0000313" key="2">
    <source>
        <dbReference type="Proteomes" id="UP000001007"/>
    </source>
</evidence>